<dbReference type="GO" id="GO:0005886">
    <property type="term" value="C:plasma membrane"/>
    <property type="evidence" value="ECO:0007669"/>
    <property type="project" value="UniProtKB-SubCell"/>
</dbReference>
<evidence type="ECO:0000256" key="14">
    <source>
        <dbReference type="ARBA" id="ARBA00022984"/>
    </source>
</evidence>
<keyword evidence="26" id="KW-1133">Transmembrane helix</keyword>
<dbReference type="SUPFAM" id="SSF56601">
    <property type="entry name" value="beta-lactamase/transpeptidase-like"/>
    <property type="match status" value="1"/>
</dbReference>
<keyword evidence="15 26" id="KW-0472">Membrane</keyword>
<evidence type="ECO:0000256" key="13">
    <source>
        <dbReference type="ARBA" id="ARBA00022960"/>
    </source>
</evidence>
<protein>
    <recommendedName>
        <fullName evidence="6 22">Penicillin-binding protein 1B</fullName>
        <shortName evidence="23">PBP-1b</shortName>
        <shortName evidence="23">PBP1b</shortName>
    </recommendedName>
    <alternativeName>
        <fullName evidence="19 23">Murein polymerase</fullName>
    </alternativeName>
</protein>
<evidence type="ECO:0000256" key="25">
    <source>
        <dbReference type="SAM" id="MobiDB-lite"/>
    </source>
</evidence>
<comment type="function">
    <text evidence="1 23">Cell wall formation. Synthesis of cross-linked peptidoglycan from the lipid intermediates. The enzyme has a penicillin-insensitive transglycosylase N-terminal domain (formation of linear glycan strands) and a penicillin-sensitive transpeptidase C-terminal domain (cross-linking of the peptide subunits).</text>
</comment>
<organism evidence="30 31">
    <name type="scientific">Chromatium okenii</name>
    <dbReference type="NCBI Taxonomy" id="61644"/>
    <lineage>
        <taxon>Bacteria</taxon>
        <taxon>Pseudomonadati</taxon>
        <taxon>Pseudomonadota</taxon>
        <taxon>Gammaproteobacteria</taxon>
        <taxon>Chromatiales</taxon>
        <taxon>Chromatiaceae</taxon>
        <taxon>Chromatium</taxon>
    </lineage>
</organism>
<comment type="subcellular location">
    <subcellularLocation>
        <location evidence="2">Cell membrane</location>
    </subcellularLocation>
</comment>
<comment type="caution">
    <text evidence="30">The sequence shown here is derived from an EMBL/GenBank/DDBJ whole genome shotgun (WGS) entry which is preliminary data.</text>
</comment>
<dbReference type="PANTHER" id="PTHR32282">
    <property type="entry name" value="BINDING PROTEIN TRANSPEPTIDASE, PUTATIVE-RELATED"/>
    <property type="match status" value="1"/>
</dbReference>
<keyword evidence="31" id="KW-1185">Reference proteome</keyword>
<comment type="similarity">
    <text evidence="5 23">In the N-terminal section; belongs to the glycosyltransferase 51 family.</text>
</comment>
<dbReference type="AlphaFoldDB" id="A0A2S7XRK6"/>
<feature type="compositionally biased region" description="Polar residues" evidence="25">
    <location>
        <begin position="743"/>
        <end position="753"/>
    </location>
</feature>
<keyword evidence="14 23" id="KW-0573">Peptidoglycan synthesis</keyword>
<feature type="domain" description="Penicillin-binding protein transpeptidase" evidence="27">
    <location>
        <begin position="438"/>
        <end position="677"/>
    </location>
</feature>
<evidence type="ECO:0000256" key="20">
    <source>
        <dbReference type="ARBA" id="ARBA00034000"/>
    </source>
</evidence>
<evidence type="ECO:0000256" key="5">
    <source>
        <dbReference type="ARBA" id="ARBA00007739"/>
    </source>
</evidence>
<dbReference type="Proteomes" id="UP000239936">
    <property type="component" value="Unassembled WGS sequence"/>
</dbReference>
<dbReference type="GO" id="GO:0009002">
    <property type="term" value="F:serine-type D-Ala-D-Ala carboxypeptidase activity"/>
    <property type="evidence" value="ECO:0007669"/>
    <property type="project" value="UniProtKB-EC"/>
</dbReference>
<evidence type="ECO:0000256" key="1">
    <source>
        <dbReference type="ARBA" id="ARBA00002624"/>
    </source>
</evidence>
<evidence type="ECO:0000256" key="4">
    <source>
        <dbReference type="ARBA" id="ARBA00007090"/>
    </source>
</evidence>
<dbReference type="SUPFAM" id="SSF53955">
    <property type="entry name" value="Lysozyme-like"/>
    <property type="match status" value="1"/>
</dbReference>
<dbReference type="InterPro" id="IPR036950">
    <property type="entry name" value="PBP_transglycosylase"/>
</dbReference>
<dbReference type="InterPro" id="IPR012338">
    <property type="entry name" value="Beta-lactam/transpept-like"/>
</dbReference>
<keyword evidence="10 23" id="KW-0328">Glycosyltransferase</keyword>
<dbReference type="Gene3D" id="3.30.2060.10">
    <property type="entry name" value="Penicillin-binding protein 1b domain"/>
    <property type="match status" value="1"/>
</dbReference>
<dbReference type="InterPro" id="IPR050396">
    <property type="entry name" value="Glycosyltr_51/Transpeptidase"/>
</dbReference>
<feature type="active site" description="Proton donor; for transglycosylase activity" evidence="24">
    <location>
        <position position="195"/>
    </location>
</feature>
<accession>A0A2S7XRK6</accession>
<evidence type="ECO:0000256" key="12">
    <source>
        <dbReference type="ARBA" id="ARBA00022801"/>
    </source>
</evidence>
<feature type="domain" description="Glycosyl transferase family 51" evidence="28">
    <location>
        <begin position="165"/>
        <end position="342"/>
    </location>
</feature>
<dbReference type="InterPro" id="IPR001264">
    <property type="entry name" value="Glyco_trans_51"/>
</dbReference>
<feature type="active site" description="Acyl-ester intermediate; for transpeptidase activity" evidence="24">
    <location>
        <position position="475"/>
    </location>
</feature>
<dbReference type="InterPro" id="IPR023346">
    <property type="entry name" value="Lysozyme-like_dom_sf"/>
</dbReference>
<evidence type="ECO:0000256" key="11">
    <source>
        <dbReference type="ARBA" id="ARBA00022679"/>
    </source>
</evidence>
<dbReference type="GO" id="GO:0030288">
    <property type="term" value="C:outer membrane-bounded periplasmic space"/>
    <property type="evidence" value="ECO:0007669"/>
    <property type="project" value="TreeGrafter"/>
</dbReference>
<evidence type="ECO:0000256" key="2">
    <source>
        <dbReference type="ARBA" id="ARBA00004236"/>
    </source>
</evidence>
<evidence type="ECO:0000256" key="21">
    <source>
        <dbReference type="ARBA" id="ARBA00049902"/>
    </source>
</evidence>
<evidence type="ECO:0000256" key="24">
    <source>
        <dbReference type="PIRSR" id="PIRSR002799-1"/>
    </source>
</evidence>
<dbReference type="InterPro" id="IPR028166">
    <property type="entry name" value="UB2H"/>
</dbReference>
<keyword evidence="8" id="KW-0121">Carboxypeptidase</keyword>
<dbReference type="GO" id="GO:0009252">
    <property type="term" value="P:peptidoglycan biosynthetic process"/>
    <property type="evidence" value="ECO:0007669"/>
    <property type="project" value="UniProtKB-UniRule"/>
</dbReference>
<dbReference type="Pfam" id="PF14814">
    <property type="entry name" value="UB2H"/>
    <property type="match status" value="1"/>
</dbReference>
<feature type="region of interest" description="Disordered" evidence="25">
    <location>
        <begin position="738"/>
        <end position="817"/>
    </location>
</feature>
<keyword evidence="26" id="KW-0812">Transmembrane</keyword>
<name>A0A2S7XRK6_9GAMM</name>
<keyword evidence="16" id="KW-0046">Antibiotic resistance</keyword>
<dbReference type="OrthoDB" id="9766909at2"/>
<comment type="pathway">
    <text evidence="3 23">Cell wall biogenesis; peptidoglycan biosynthesis.</text>
</comment>
<keyword evidence="7" id="KW-1003">Cell membrane</keyword>
<keyword evidence="11 23" id="KW-0808">Transferase</keyword>
<dbReference type="NCBIfam" id="TIGR02071">
    <property type="entry name" value="PBP_1b"/>
    <property type="match status" value="1"/>
</dbReference>
<evidence type="ECO:0000256" key="6">
    <source>
        <dbReference type="ARBA" id="ARBA00018637"/>
    </source>
</evidence>
<dbReference type="InterPro" id="IPR001460">
    <property type="entry name" value="PCN-bd_Tpept"/>
</dbReference>
<feature type="domain" description="Bifunctional transglycosylase second" evidence="29">
    <location>
        <begin position="73"/>
        <end position="159"/>
    </location>
</feature>
<keyword evidence="12" id="KW-0378">Hydrolase</keyword>
<evidence type="ECO:0000256" key="22">
    <source>
        <dbReference type="NCBIfam" id="TIGR02071"/>
    </source>
</evidence>
<evidence type="ECO:0000256" key="7">
    <source>
        <dbReference type="ARBA" id="ARBA00022475"/>
    </source>
</evidence>
<dbReference type="Pfam" id="PF00912">
    <property type="entry name" value="Transgly"/>
    <property type="match status" value="1"/>
</dbReference>
<evidence type="ECO:0000256" key="8">
    <source>
        <dbReference type="ARBA" id="ARBA00022645"/>
    </source>
</evidence>
<keyword evidence="13 23" id="KW-0133">Cell shape</keyword>
<reference evidence="30 31" key="1">
    <citation type="submission" date="2018-01" db="EMBL/GenBank/DDBJ databases">
        <title>The complete genome sequence of Chromatium okenii LaCa, a purple sulfur bacterium with a turbulent life.</title>
        <authorList>
            <person name="Luedin S.M."/>
            <person name="Liechti N."/>
            <person name="Storelli N."/>
            <person name="Danza F."/>
            <person name="Wittwer M."/>
            <person name="Pothier J.F."/>
            <person name="Tonolla M.A."/>
        </authorList>
    </citation>
    <scope>NUCLEOTIDE SEQUENCE [LARGE SCALE GENOMIC DNA]</scope>
    <source>
        <strain evidence="30 31">LaCa</strain>
    </source>
</reference>
<feature type="compositionally biased region" description="Polar residues" evidence="25">
    <location>
        <begin position="808"/>
        <end position="817"/>
    </location>
</feature>
<evidence type="ECO:0000256" key="15">
    <source>
        <dbReference type="ARBA" id="ARBA00023136"/>
    </source>
</evidence>
<evidence type="ECO:0000256" key="9">
    <source>
        <dbReference type="ARBA" id="ARBA00022670"/>
    </source>
</evidence>
<keyword evidence="18 23" id="KW-0961">Cell wall biogenesis/degradation</keyword>
<dbReference type="GO" id="GO:0008658">
    <property type="term" value="F:penicillin binding"/>
    <property type="evidence" value="ECO:0007669"/>
    <property type="project" value="UniProtKB-UniRule"/>
</dbReference>
<feature type="transmembrane region" description="Helical" evidence="26">
    <location>
        <begin position="21"/>
        <end position="45"/>
    </location>
</feature>
<evidence type="ECO:0000256" key="23">
    <source>
        <dbReference type="PIRNR" id="PIRNR002799"/>
    </source>
</evidence>
<comment type="similarity">
    <text evidence="4 23">In the C-terminal section; belongs to the transpeptidase family.</text>
</comment>
<keyword evidence="9" id="KW-0645">Protease</keyword>
<dbReference type="EMBL" id="PPGH01000035">
    <property type="protein sequence ID" value="PQJ96041.1"/>
    <property type="molecule type" value="Genomic_DNA"/>
</dbReference>
<dbReference type="GO" id="GO:0071555">
    <property type="term" value="P:cell wall organization"/>
    <property type="evidence" value="ECO:0007669"/>
    <property type="project" value="UniProtKB-UniRule"/>
</dbReference>
<evidence type="ECO:0000256" key="26">
    <source>
        <dbReference type="SAM" id="Phobius"/>
    </source>
</evidence>
<dbReference type="GO" id="GO:0009274">
    <property type="term" value="C:peptidoglycan-based cell wall"/>
    <property type="evidence" value="ECO:0007669"/>
    <property type="project" value="UniProtKB-UniRule"/>
</dbReference>
<comment type="catalytic activity">
    <reaction evidence="20">
        <text>Preferential cleavage: (Ac)2-L-Lys-D-Ala-|-D-Ala. Also transpeptidation of peptidyl-alanyl moieties that are N-acyl substituents of D-alanine.</text>
        <dbReference type="EC" id="3.4.16.4"/>
    </reaction>
</comment>
<dbReference type="UniPathway" id="UPA00219"/>
<dbReference type="GO" id="GO:0006508">
    <property type="term" value="P:proteolysis"/>
    <property type="evidence" value="ECO:0007669"/>
    <property type="project" value="UniProtKB-KW"/>
</dbReference>
<evidence type="ECO:0000259" key="29">
    <source>
        <dbReference type="Pfam" id="PF14814"/>
    </source>
</evidence>
<evidence type="ECO:0000256" key="18">
    <source>
        <dbReference type="ARBA" id="ARBA00023316"/>
    </source>
</evidence>
<evidence type="ECO:0000256" key="3">
    <source>
        <dbReference type="ARBA" id="ARBA00004752"/>
    </source>
</evidence>
<dbReference type="GO" id="GO:0008360">
    <property type="term" value="P:regulation of cell shape"/>
    <property type="evidence" value="ECO:0007669"/>
    <property type="project" value="UniProtKB-UniRule"/>
</dbReference>
<sequence length="817" mass="90089">MTDAQHRRPTRRRRPSTAARVGGFLWRWLWIITAGVSVAGVFYGVQLDRVVRGKFEGQRWALPARVYARPLELYASRPLDPEQFQAELDRLNYHQVENAELPSSGTYQRVGDHFLLKTRTFQFWDGQEPARHLDVQLVDGRVARLTDADGGADPALVRLDAMLIASIYPTHNEDRILVRREDLPDLLVNTLIAVEDRNFHNHFGVDPRGILRAAYSNFQAGAVVEGASTLTQQLVKNFYLNADRTFQRKLKEAYMSLLLELRYSKNEILEAYANEIYLGQDGRRAIHGFALASSFFFNKSLNEIGIPETALLIGMVQAPSNLDPRRHPEAATTRRNLVLDLMVRDNVISAKDAAQAKTMPLGIAEGGGRPVGSYPDFISLVRRQLQRDYHDEDLRSEGLNIFTTLDPLVQATVERAVPKQLSALEKSHQMKPETLESAAVVTSVDQGEVLALVGGRKPGYAGFNRALDTVRSIGSLVKPAVYLTALAQPERYTLTSGISDSPVSLADGDKRWEPKNYDRRVNGTVRLADALARSLNLATVNLGLSVGVKKVAETLYQLGIQRKIRIVPSLLLGSVSMSPLEVAQMYQTLAANGYRAPLRAIREVVDAKGQPLNRYPLAIEAVIDPKAAYLTGWAMQGVVKRGTAKWLGEQLPDGMTMAGKTGTTDDMRDSWFAGFSGDKVAVVWLGRDDYKPMGLTGGTGALRVWAEFMLALANEPLSEFPPEGVVIADACGRTKIPYIGSAPRSQNCGSSDNNGDEPIKRRTARRNENGESSPESADADAEPVAESVAAPEPAPPPKPKPKPKPQVEENNTFMSDF</sequence>
<evidence type="ECO:0000259" key="27">
    <source>
        <dbReference type="Pfam" id="PF00905"/>
    </source>
</evidence>
<proteinExistence type="inferred from homology"/>
<dbReference type="PANTHER" id="PTHR32282:SF11">
    <property type="entry name" value="PENICILLIN-BINDING PROTEIN 1B"/>
    <property type="match status" value="1"/>
</dbReference>
<dbReference type="RefSeq" id="WP_105073678.1">
    <property type="nucleotide sequence ID" value="NZ_PPGH01000035.1"/>
</dbReference>
<dbReference type="InterPro" id="IPR011813">
    <property type="entry name" value="PBP_1b"/>
</dbReference>
<dbReference type="GO" id="GO:0008955">
    <property type="term" value="F:peptidoglycan glycosyltransferase activity"/>
    <property type="evidence" value="ECO:0007669"/>
    <property type="project" value="UniProtKB-UniRule"/>
</dbReference>
<dbReference type="GO" id="GO:0046677">
    <property type="term" value="P:response to antibiotic"/>
    <property type="evidence" value="ECO:0007669"/>
    <property type="project" value="UniProtKB-UniRule"/>
</dbReference>
<keyword evidence="17" id="KW-0511">Multifunctional enzyme</keyword>
<dbReference type="Pfam" id="PF00905">
    <property type="entry name" value="Transpeptidase"/>
    <property type="match status" value="1"/>
</dbReference>
<evidence type="ECO:0000259" key="28">
    <source>
        <dbReference type="Pfam" id="PF00912"/>
    </source>
</evidence>
<evidence type="ECO:0000256" key="10">
    <source>
        <dbReference type="ARBA" id="ARBA00022676"/>
    </source>
</evidence>
<evidence type="ECO:0000256" key="17">
    <source>
        <dbReference type="ARBA" id="ARBA00023268"/>
    </source>
</evidence>
<evidence type="ECO:0000313" key="31">
    <source>
        <dbReference type="Proteomes" id="UP000239936"/>
    </source>
</evidence>
<dbReference type="Gene3D" id="1.10.3810.10">
    <property type="entry name" value="Biosynthetic peptidoglycan transglycosylase-like"/>
    <property type="match status" value="1"/>
</dbReference>
<comment type="catalytic activity">
    <reaction evidence="21">
        <text>[GlcNAc-(1-&gt;4)-Mur2Ac(oyl-L-Ala-gamma-D-Glu-L-Lys-D-Ala-D-Ala)](n)-di-trans,octa-cis-undecaprenyl diphosphate + beta-D-GlcNAc-(1-&gt;4)-Mur2Ac(oyl-L-Ala-gamma-D-Glu-L-Lys-D-Ala-D-Ala)-di-trans,octa-cis-undecaprenyl diphosphate = [GlcNAc-(1-&gt;4)-Mur2Ac(oyl-L-Ala-gamma-D-Glu-L-Lys-D-Ala-D-Ala)](n+1)-di-trans,octa-cis-undecaprenyl diphosphate + di-trans,octa-cis-undecaprenyl diphosphate + H(+)</text>
        <dbReference type="Rhea" id="RHEA:23708"/>
        <dbReference type="Rhea" id="RHEA-COMP:9602"/>
        <dbReference type="Rhea" id="RHEA-COMP:9603"/>
        <dbReference type="ChEBI" id="CHEBI:15378"/>
        <dbReference type="ChEBI" id="CHEBI:58405"/>
        <dbReference type="ChEBI" id="CHEBI:60033"/>
        <dbReference type="ChEBI" id="CHEBI:78435"/>
        <dbReference type="EC" id="2.4.99.28"/>
    </reaction>
</comment>
<feature type="compositionally biased region" description="Basic and acidic residues" evidence="25">
    <location>
        <begin position="757"/>
        <end position="769"/>
    </location>
</feature>
<gene>
    <name evidence="30" type="primary">mrcB</name>
    <name evidence="30" type="ORF">CXB77_09395</name>
</gene>
<dbReference type="PIRSF" id="PIRSF002799">
    <property type="entry name" value="PBP_1b"/>
    <property type="match status" value="1"/>
</dbReference>
<evidence type="ECO:0000313" key="30">
    <source>
        <dbReference type="EMBL" id="PQJ96041.1"/>
    </source>
</evidence>
<dbReference type="Gene3D" id="3.40.710.10">
    <property type="entry name" value="DD-peptidase/beta-lactamase superfamily"/>
    <property type="match status" value="1"/>
</dbReference>
<evidence type="ECO:0000256" key="19">
    <source>
        <dbReference type="ARBA" id="ARBA00032454"/>
    </source>
</evidence>
<dbReference type="FunFam" id="1.10.3810.10:FF:000001">
    <property type="entry name" value="Penicillin-binding protein 1A"/>
    <property type="match status" value="1"/>
</dbReference>
<evidence type="ECO:0000256" key="16">
    <source>
        <dbReference type="ARBA" id="ARBA00023251"/>
    </source>
</evidence>